<sequence>MKSVGPEGQTCPFLSSNEPQNSPLIFCDSGLQLVFGQKISWTSVKTLVMESTSVKTLVMEPVGFEGILTYFWPKFSRTSIMTLVMESVGPAGQTGPFYRLNEPKADKTRF</sequence>
<comment type="caution">
    <text evidence="1">The sequence shown here is derived from an EMBL/GenBank/DDBJ whole genome shotgun (WGS) entry which is preliminary data.</text>
</comment>
<keyword evidence="2" id="KW-1185">Reference proteome</keyword>
<dbReference type="Proteomes" id="UP000824120">
    <property type="component" value="Chromosome 7"/>
</dbReference>
<organism evidence="1 2">
    <name type="scientific">Solanum commersonii</name>
    <name type="common">Commerson's wild potato</name>
    <name type="synonym">Commerson's nightshade</name>
    <dbReference type="NCBI Taxonomy" id="4109"/>
    <lineage>
        <taxon>Eukaryota</taxon>
        <taxon>Viridiplantae</taxon>
        <taxon>Streptophyta</taxon>
        <taxon>Embryophyta</taxon>
        <taxon>Tracheophyta</taxon>
        <taxon>Spermatophyta</taxon>
        <taxon>Magnoliopsida</taxon>
        <taxon>eudicotyledons</taxon>
        <taxon>Gunneridae</taxon>
        <taxon>Pentapetalae</taxon>
        <taxon>asterids</taxon>
        <taxon>lamiids</taxon>
        <taxon>Solanales</taxon>
        <taxon>Solanaceae</taxon>
        <taxon>Solanoideae</taxon>
        <taxon>Solaneae</taxon>
        <taxon>Solanum</taxon>
    </lineage>
</organism>
<evidence type="ECO:0000313" key="1">
    <source>
        <dbReference type="EMBL" id="KAG5593912.1"/>
    </source>
</evidence>
<evidence type="ECO:0000313" key="2">
    <source>
        <dbReference type="Proteomes" id="UP000824120"/>
    </source>
</evidence>
<dbReference type="EMBL" id="JACXVP010000007">
    <property type="protein sequence ID" value="KAG5593912.1"/>
    <property type="molecule type" value="Genomic_DNA"/>
</dbReference>
<name>A0A9J5Y2Y5_SOLCO</name>
<reference evidence="1 2" key="1">
    <citation type="submission" date="2020-09" db="EMBL/GenBank/DDBJ databases">
        <title>De no assembly of potato wild relative species, Solanum commersonii.</title>
        <authorList>
            <person name="Cho K."/>
        </authorList>
    </citation>
    <scope>NUCLEOTIDE SEQUENCE [LARGE SCALE GENOMIC DNA]</scope>
    <source>
        <strain evidence="1">LZ3.2</strain>
        <tissue evidence="1">Leaf</tissue>
    </source>
</reference>
<dbReference type="AlphaFoldDB" id="A0A9J5Y2Y5"/>
<accession>A0A9J5Y2Y5</accession>
<protein>
    <submittedName>
        <fullName evidence="1">Uncharacterized protein</fullName>
    </submittedName>
</protein>
<gene>
    <name evidence="1" type="ORF">H5410_035144</name>
</gene>
<proteinExistence type="predicted"/>